<feature type="binding site" evidence="7">
    <location>
        <position position="134"/>
    </location>
    <ligand>
        <name>substrate</name>
    </ligand>
</feature>
<name>A0AAW1R2U9_9CHLO</name>
<evidence type="ECO:0000256" key="8">
    <source>
        <dbReference type="SAM" id="SignalP"/>
    </source>
</evidence>
<feature type="binding site" evidence="7">
    <location>
        <position position="250"/>
    </location>
    <ligand>
        <name>substrate</name>
    </ligand>
</feature>
<dbReference type="GO" id="GO:0009228">
    <property type="term" value="P:thiamine biosynthetic process"/>
    <property type="evidence" value="ECO:0007669"/>
    <property type="project" value="UniProtKB-UniRule"/>
</dbReference>
<feature type="chain" id="PRO_5043923574" description="Thiamine thiazole synthase, chloroplastic" evidence="8">
    <location>
        <begin position="33"/>
        <end position="360"/>
    </location>
</feature>
<comment type="PTM">
    <text evidence="7">During the catalytic reaction, a sulfide is transferred from Cys-233 to a reaction intermediate, generating a dehydroalanine residue.</text>
</comment>
<dbReference type="GO" id="GO:0005506">
    <property type="term" value="F:iron ion binding"/>
    <property type="evidence" value="ECO:0007669"/>
    <property type="project" value="UniProtKB-UniRule"/>
</dbReference>
<keyword evidence="4 7" id="KW-0408">Iron</keyword>
<evidence type="ECO:0000313" key="9">
    <source>
        <dbReference type="EMBL" id="KAK9828123.1"/>
    </source>
</evidence>
<feature type="modified residue" description="2,3-didehydroalanine (Cys)" evidence="7">
    <location>
        <position position="233"/>
    </location>
</feature>
<comment type="subcellular location">
    <subcellularLocation>
        <location evidence="7">Plastid</location>
        <location evidence="7">Chloroplast</location>
    </subcellularLocation>
</comment>
<comment type="caution">
    <text evidence="9">The sequence shown here is derived from an EMBL/GenBank/DDBJ whole genome shotgun (WGS) entry which is preliminary data.</text>
</comment>
<dbReference type="GO" id="GO:0009570">
    <property type="term" value="C:chloroplast stroma"/>
    <property type="evidence" value="ECO:0007669"/>
    <property type="project" value="UniProtKB-UniRule"/>
</dbReference>
<evidence type="ECO:0000256" key="6">
    <source>
        <dbReference type="ARBA" id="ARBA00052768"/>
    </source>
</evidence>
<dbReference type="HAMAP" id="MF_03158">
    <property type="entry name" value="THI4"/>
    <property type="match status" value="1"/>
</dbReference>
<feature type="binding site" evidence="7">
    <location>
        <position position="302"/>
    </location>
    <ligand>
        <name>substrate</name>
    </ligand>
</feature>
<feature type="signal peptide" evidence="8">
    <location>
        <begin position="1"/>
        <end position="32"/>
    </location>
</feature>
<dbReference type="PANTHER" id="PTHR43422:SF3">
    <property type="entry name" value="THIAMINE THIAZOLE SYNTHASE"/>
    <property type="match status" value="1"/>
</dbReference>
<comment type="subunit">
    <text evidence="7">Homooctamer.</text>
</comment>
<accession>A0AAW1R2U9</accession>
<keyword evidence="10" id="KW-1185">Reference proteome</keyword>
<keyword evidence="7" id="KW-0150">Chloroplast</keyword>
<keyword evidence="5 7" id="KW-0520">NAD</keyword>
<feature type="binding site" evidence="7">
    <location>
        <position position="106"/>
    </location>
    <ligand>
        <name>substrate</name>
    </ligand>
</feature>
<feature type="binding site" evidence="7">
    <location>
        <position position="199"/>
    </location>
    <ligand>
        <name>substrate</name>
    </ligand>
</feature>
<evidence type="ECO:0000256" key="3">
    <source>
        <dbReference type="ARBA" id="ARBA00022977"/>
    </source>
</evidence>
<gene>
    <name evidence="7" type="primary">THI1</name>
    <name evidence="9" type="ORF">WJX81_007678</name>
</gene>
<evidence type="ECO:0000256" key="4">
    <source>
        <dbReference type="ARBA" id="ARBA00023004"/>
    </source>
</evidence>
<keyword evidence="3 7" id="KW-0784">Thiamine biosynthesis</keyword>
<dbReference type="PANTHER" id="PTHR43422">
    <property type="entry name" value="THIAMINE THIAZOLE SYNTHASE"/>
    <property type="match status" value="1"/>
</dbReference>
<dbReference type="EC" id="2.4.2.60" evidence="7"/>
<reference evidence="9 10" key="1">
    <citation type="journal article" date="2024" name="Nat. Commun.">
        <title>Phylogenomics reveals the evolutionary origins of lichenization in chlorophyte algae.</title>
        <authorList>
            <person name="Puginier C."/>
            <person name="Libourel C."/>
            <person name="Otte J."/>
            <person name="Skaloud P."/>
            <person name="Haon M."/>
            <person name="Grisel S."/>
            <person name="Petersen M."/>
            <person name="Berrin J.G."/>
            <person name="Delaux P.M."/>
            <person name="Dal Grande F."/>
            <person name="Keller J."/>
        </authorList>
    </citation>
    <scope>NUCLEOTIDE SEQUENCE [LARGE SCALE GENOMIC DNA]</scope>
    <source>
        <strain evidence="9 10">SAG 245.80</strain>
    </source>
</reference>
<dbReference type="Gene3D" id="3.50.50.60">
    <property type="entry name" value="FAD/NAD(P)-binding domain"/>
    <property type="match status" value="1"/>
</dbReference>
<comment type="function">
    <text evidence="7">Involved in biosynthesis of the thiamine precursor thiazole. Catalyzes the conversion of NAD and glycine to adenosine diphosphate 5-(2-hydroxyethyl)-4-methylthiazole-2-carboxylic acid (ADT), an adenylated thiazole intermediate. The reaction includes an iron-dependent sulfide transfer from a conserved cysteine residue of the protein to a thiazole intermediate. The enzyme can only undergo a single turnover, which suggests it is a suicide enzyme. May have additional roles in adaptation to various stress conditions and in DNA damage tolerance.</text>
</comment>
<dbReference type="SUPFAM" id="SSF51905">
    <property type="entry name" value="FAD/NAD(P)-binding domain"/>
    <property type="match status" value="1"/>
</dbReference>
<dbReference type="InterPro" id="IPR002922">
    <property type="entry name" value="Thi4_fam"/>
</dbReference>
<dbReference type="Proteomes" id="UP001445335">
    <property type="component" value="Unassembled WGS sequence"/>
</dbReference>
<evidence type="ECO:0000256" key="1">
    <source>
        <dbReference type="ARBA" id="ARBA00022679"/>
    </source>
</evidence>
<keyword evidence="8" id="KW-0732">Signal</keyword>
<dbReference type="GO" id="GO:0052837">
    <property type="term" value="P:thiazole biosynthetic process"/>
    <property type="evidence" value="ECO:0007669"/>
    <property type="project" value="UniProtKB-UniRule"/>
</dbReference>
<dbReference type="FunFam" id="3.50.50.60:FF:000070">
    <property type="entry name" value="Thiamine thiazole synthase, chloroplastic"/>
    <property type="match status" value="1"/>
</dbReference>
<evidence type="ECO:0000256" key="5">
    <source>
        <dbReference type="ARBA" id="ARBA00023027"/>
    </source>
</evidence>
<dbReference type="EMBL" id="JALJOU010000052">
    <property type="protein sequence ID" value="KAK9828123.1"/>
    <property type="molecule type" value="Genomic_DNA"/>
</dbReference>
<dbReference type="GO" id="GO:0160205">
    <property type="term" value="F:cysteine-dependent adenosine diphosphate thiazole synthase activity"/>
    <property type="evidence" value="ECO:0007669"/>
    <property type="project" value="UniProtKB-EC"/>
</dbReference>
<dbReference type="NCBIfam" id="TIGR00292">
    <property type="entry name" value="sulfide-dependent adenosine diphosphate thiazole synthase"/>
    <property type="match status" value="1"/>
</dbReference>
<evidence type="ECO:0000313" key="10">
    <source>
        <dbReference type="Proteomes" id="UP001445335"/>
    </source>
</evidence>
<keyword evidence="1 7" id="KW-0808">Transferase</keyword>
<proteinExistence type="inferred from homology"/>
<dbReference type="Gene3D" id="6.10.250.2840">
    <property type="match status" value="1"/>
</dbReference>
<evidence type="ECO:0000256" key="7">
    <source>
        <dbReference type="HAMAP-Rule" id="MF_03158"/>
    </source>
</evidence>
<feature type="binding site" evidence="7">
    <location>
        <position position="235"/>
    </location>
    <ligand>
        <name>substrate</name>
    </ligand>
</feature>
<feature type="binding site" evidence="7">
    <location>
        <begin position="312"/>
        <end position="314"/>
    </location>
    <ligand>
        <name>substrate</name>
    </ligand>
</feature>
<dbReference type="GO" id="GO:0005829">
    <property type="term" value="C:cytosol"/>
    <property type="evidence" value="ECO:0007669"/>
    <property type="project" value="UniProtKB-UniRule"/>
</dbReference>
<evidence type="ECO:0000256" key="2">
    <source>
        <dbReference type="ARBA" id="ARBA00022723"/>
    </source>
</evidence>
<dbReference type="Pfam" id="PF01946">
    <property type="entry name" value="Thi4"/>
    <property type="match status" value="1"/>
</dbReference>
<organism evidence="9 10">
    <name type="scientific">Elliptochloris bilobata</name>
    <dbReference type="NCBI Taxonomy" id="381761"/>
    <lineage>
        <taxon>Eukaryota</taxon>
        <taxon>Viridiplantae</taxon>
        <taxon>Chlorophyta</taxon>
        <taxon>core chlorophytes</taxon>
        <taxon>Trebouxiophyceae</taxon>
        <taxon>Trebouxiophyceae incertae sedis</taxon>
        <taxon>Elliptochloris clade</taxon>
        <taxon>Elliptochloris</taxon>
    </lineage>
</organism>
<comment type="similarity">
    <text evidence="7">Belongs to the THI4 family.</text>
</comment>
<protein>
    <recommendedName>
        <fullName evidence="7">Thiamine thiazole synthase, chloroplastic</fullName>
    </recommendedName>
    <alternativeName>
        <fullName evidence="7">Thiazole biosynthetic enzyme</fullName>
        <ecNumber evidence="7">2.4.2.60</ecNumber>
    </alternativeName>
</protein>
<dbReference type="InterPro" id="IPR027495">
    <property type="entry name" value="Sti35"/>
</dbReference>
<comment type="cofactor">
    <cofactor evidence="7">
        <name>Fe cation</name>
        <dbReference type="ChEBI" id="CHEBI:24875"/>
    </cofactor>
    <text evidence="7">Binds 1 Fe cation per subunit.</text>
</comment>
<dbReference type="AlphaFoldDB" id="A0AAW1R2U9"/>
<dbReference type="InterPro" id="IPR036188">
    <property type="entry name" value="FAD/NAD-bd_sf"/>
</dbReference>
<keyword evidence="7" id="KW-0934">Plastid</keyword>
<feature type="binding site" evidence="7">
    <location>
        <begin position="126"/>
        <end position="127"/>
    </location>
    <ligand>
        <name>substrate</name>
    </ligand>
</feature>
<keyword evidence="2 7" id="KW-0479">Metal-binding</keyword>
<sequence length="360" mass="38144">MGNPVSCSPIKTGIIMAFALLSSVGTCAPVQARKAAGARRPAARCSRLAARAAAHKQELSATTPFDNFSFEPIREHQVSRAMTSRYFKDLDEYAECDVIIAGAGSAGLSCAYELSKHPDVKVAIIEQGVAPGGGAWLGGQLFSAMVVRKPAHNLLDELEVPYEDEGDFVVVKHASLFTSTLLSKVLKAPNVKLFNATAVEDLVVREDPVRGRYVGGAVTNWTLVSLNHDTQMCMDPNVLESKVMVSSTGHDGPMGASGVKRLQKLGMVSAVPGMSALDMNSAEDAVVNHTREVVPGMVICGMEVAELDGCPRMGPTFGAMFMSGQKAAHCALASLARQRAAAGPIELEFEARKEELIAAA</sequence>
<comment type="catalytic activity">
    <reaction evidence="6 7">
        <text>[ADP-thiazole synthase]-L-cysteine + glycine + NAD(+) = [ADP-thiazole synthase]-dehydroalanine + ADP-5-ethyl-4-methylthiazole-2-carboxylate + nicotinamide + 3 H2O + 2 H(+)</text>
        <dbReference type="Rhea" id="RHEA:55708"/>
        <dbReference type="Rhea" id="RHEA-COMP:14264"/>
        <dbReference type="Rhea" id="RHEA-COMP:14265"/>
        <dbReference type="ChEBI" id="CHEBI:15377"/>
        <dbReference type="ChEBI" id="CHEBI:15378"/>
        <dbReference type="ChEBI" id="CHEBI:17154"/>
        <dbReference type="ChEBI" id="CHEBI:29950"/>
        <dbReference type="ChEBI" id="CHEBI:57305"/>
        <dbReference type="ChEBI" id="CHEBI:57540"/>
        <dbReference type="ChEBI" id="CHEBI:90873"/>
        <dbReference type="ChEBI" id="CHEBI:139151"/>
        <dbReference type="EC" id="2.4.2.60"/>
    </reaction>
</comment>